<dbReference type="AlphaFoldDB" id="A0A502G4Q0"/>
<reference evidence="5 6" key="1">
    <citation type="journal article" date="2019" name="Environ. Microbiol.">
        <title>Species interactions and distinct microbial communities in high Arctic permafrost affected cryosols are associated with the CH4 and CO2 gas fluxes.</title>
        <authorList>
            <person name="Altshuler I."/>
            <person name="Hamel J."/>
            <person name="Turney S."/>
            <person name="Magnuson E."/>
            <person name="Levesque R."/>
            <person name="Greer C."/>
            <person name="Whyte L.G."/>
        </authorList>
    </citation>
    <scope>NUCLEOTIDE SEQUENCE [LARGE SCALE GENOMIC DNA]</scope>
    <source>
        <strain evidence="5 6">E6.1</strain>
    </source>
</reference>
<dbReference type="InterPro" id="IPR012373">
    <property type="entry name" value="Ferrdict_sens_TM"/>
</dbReference>
<feature type="region of interest" description="Disordered" evidence="1">
    <location>
        <begin position="1"/>
        <end position="22"/>
    </location>
</feature>
<keyword evidence="2" id="KW-0472">Membrane</keyword>
<dbReference type="PANTHER" id="PTHR30273">
    <property type="entry name" value="PERIPLASMIC SIGNAL SENSOR AND SIGMA FACTOR ACTIVATOR FECR-RELATED"/>
    <property type="match status" value="1"/>
</dbReference>
<dbReference type="InterPro" id="IPR006860">
    <property type="entry name" value="FecR"/>
</dbReference>
<name>A0A502G4Q0_9SPHN</name>
<gene>
    <name evidence="5" type="ORF">EAH76_03030</name>
</gene>
<dbReference type="PANTHER" id="PTHR30273:SF2">
    <property type="entry name" value="PROTEIN FECR"/>
    <property type="match status" value="1"/>
</dbReference>
<dbReference type="InterPro" id="IPR032623">
    <property type="entry name" value="FecR_N"/>
</dbReference>
<dbReference type="Gene3D" id="2.60.120.1440">
    <property type="match status" value="1"/>
</dbReference>
<dbReference type="Pfam" id="PF04773">
    <property type="entry name" value="FecR"/>
    <property type="match status" value="1"/>
</dbReference>
<proteinExistence type="predicted"/>
<accession>A0A502G4Q0</accession>
<dbReference type="PIRSF" id="PIRSF018266">
    <property type="entry name" value="FecR"/>
    <property type="match status" value="1"/>
</dbReference>
<dbReference type="GO" id="GO:0016989">
    <property type="term" value="F:sigma factor antagonist activity"/>
    <property type="evidence" value="ECO:0007669"/>
    <property type="project" value="TreeGrafter"/>
</dbReference>
<feature type="domain" description="FecR N-terminal" evidence="4">
    <location>
        <begin position="33"/>
        <end position="73"/>
    </location>
</feature>
<evidence type="ECO:0000259" key="3">
    <source>
        <dbReference type="Pfam" id="PF04773"/>
    </source>
</evidence>
<dbReference type="EMBL" id="RCZC01000001">
    <property type="protein sequence ID" value="TPG56522.1"/>
    <property type="molecule type" value="Genomic_DNA"/>
</dbReference>
<dbReference type="OrthoDB" id="7492241at2"/>
<evidence type="ECO:0000313" key="6">
    <source>
        <dbReference type="Proteomes" id="UP000319931"/>
    </source>
</evidence>
<keyword evidence="2" id="KW-1133">Transmembrane helix</keyword>
<sequence length="365" mass="38097">MACRRGAGADRQGPGAMTIADGKAEDGGELLAREAAHWFAGMRSPDAEHGRPAFEAWLAQAAEHRVAYNRVAEIFALGKLLAEPDQPDPVIAPPGRSRALVVALASMAACAIGIGGWVVSHSSGPPPDRREAVAATTDHRTISTMAGKAEVVQLADGSTVRLGDETVLNIDIGDRQRSFRLLQGQARFEVAHERRPFIVLAGGGSVTARGTIFEVALARSGKVEVRLLRGAVDVALPRPSATTQPAIRKLAAGQSINFIAQPDVRATPGPPAAATATPSAAARDFGAIPVFELVAIANQGAARPIRLADASLADRRVSGRFRVDDTELLARRLGALFGRGVDASDAHEIVLAPAGDAPDGSQARK</sequence>
<comment type="caution">
    <text evidence="5">The sequence shown here is derived from an EMBL/GenBank/DDBJ whole genome shotgun (WGS) entry which is preliminary data.</text>
</comment>
<feature type="transmembrane region" description="Helical" evidence="2">
    <location>
        <begin position="99"/>
        <end position="119"/>
    </location>
</feature>
<protein>
    <submittedName>
        <fullName evidence="5">DUF4880 domain-containing protein</fullName>
    </submittedName>
</protein>
<dbReference type="Pfam" id="PF16220">
    <property type="entry name" value="DUF4880"/>
    <property type="match status" value="1"/>
</dbReference>
<evidence type="ECO:0000256" key="2">
    <source>
        <dbReference type="SAM" id="Phobius"/>
    </source>
</evidence>
<dbReference type="Proteomes" id="UP000319931">
    <property type="component" value="Unassembled WGS sequence"/>
</dbReference>
<evidence type="ECO:0000259" key="4">
    <source>
        <dbReference type="Pfam" id="PF16220"/>
    </source>
</evidence>
<keyword evidence="6" id="KW-1185">Reference proteome</keyword>
<keyword evidence="2" id="KW-0812">Transmembrane</keyword>
<feature type="domain" description="FecR protein" evidence="3">
    <location>
        <begin position="141"/>
        <end position="232"/>
    </location>
</feature>
<evidence type="ECO:0000256" key="1">
    <source>
        <dbReference type="SAM" id="MobiDB-lite"/>
    </source>
</evidence>
<evidence type="ECO:0000313" key="5">
    <source>
        <dbReference type="EMBL" id="TPG56522.1"/>
    </source>
</evidence>
<organism evidence="5 6">
    <name type="scientific">Sphingomonas glacialis</name>
    <dbReference type="NCBI Taxonomy" id="658225"/>
    <lineage>
        <taxon>Bacteria</taxon>
        <taxon>Pseudomonadati</taxon>
        <taxon>Pseudomonadota</taxon>
        <taxon>Alphaproteobacteria</taxon>
        <taxon>Sphingomonadales</taxon>
        <taxon>Sphingomonadaceae</taxon>
        <taxon>Sphingomonas</taxon>
    </lineage>
</organism>